<organism evidence="2 3">
    <name type="scientific">Candidatus Synechococcus calcipolaris G9</name>
    <dbReference type="NCBI Taxonomy" id="1497997"/>
    <lineage>
        <taxon>Bacteria</taxon>
        <taxon>Bacillati</taxon>
        <taxon>Cyanobacteriota</taxon>
        <taxon>Cyanophyceae</taxon>
        <taxon>Synechococcales</taxon>
        <taxon>Synechococcaceae</taxon>
        <taxon>Synechococcus</taxon>
    </lineage>
</organism>
<dbReference type="Gene3D" id="2.60.120.10">
    <property type="entry name" value="Jelly Rolls"/>
    <property type="match status" value="1"/>
</dbReference>
<keyword evidence="3" id="KW-1185">Reference proteome</keyword>
<accession>A0ABT6F0U8</accession>
<evidence type="ECO:0000313" key="3">
    <source>
        <dbReference type="Proteomes" id="UP001154265"/>
    </source>
</evidence>
<name>A0ABT6F0U8_9SYNE</name>
<evidence type="ECO:0000313" key="2">
    <source>
        <dbReference type="EMBL" id="MDG2991467.1"/>
    </source>
</evidence>
<feature type="domain" description="Cupin type-2" evidence="1">
    <location>
        <begin position="44"/>
        <end position="115"/>
    </location>
</feature>
<dbReference type="InterPro" id="IPR011051">
    <property type="entry name" value="RmlC_Cupin_sf"/>
</dbReference>
<dbReference type="CDD" id="cd02210">
    <property type="entry name" value="cupin_BLR2406-like"/>
    <property type="match status" value="1"/>
</dbReference>
<dbReference type="EMBL" id="JAKKUT010000002">
    <property type="protein sequence ID" value="MDG2991467.1"/>
    <property type="molecule type" value="Genomic_DNA"/>
</dbReference>
<sequence length="129" mass="14096">MSESTDGDITTIRPDASIHTRQKLPYFVGVSAQTAQAQGISMNLVIIPPGAAAEPHYHKDFETAIYLLEGRVETRYGQGLQKSIINEAGDFIYIPANVPHQPVNLSQTEPAKAIVARNDPNEQENVVLV</sequence>
<evidence type="ECO:0000259" key="1">
    <source>
        <dbReference type="Pfam" id="PF07883"/>
    </source>
</evidence>
<dbReference type="InterPro" id="IPR052535">
    <property type="entry name" value="Bacilysin_H2HPP_isomerase"/>
</dbReference>
<dbReference type="PANTHER" id="PTHR40112">
    <property type="entry name" value="H2HPP ISOMERASE"/>
    <property type="match status" value="1"/>
</dbReference>
<protein>
    <submittedName>
        <fullName evidence="2">Cupin domain-containing protein</fullName>
    </submittedName>
</protein>
<dbReference type="SUPFAM" id="SSF51182">
    <property type="entry name" value="RmlC-like cupins"/>
    <property type="match status" value="1"/>
</dbReference>
<dbReference type="Proteomes" id="UP001154265">
    <property type="component" value="Unassembled WGS sequence"/>
</dbReference>
<reference evidence="2" key="2">
    <citation type="submission" date="2022-01" db="EMBL/GenBank/DDBJ databases">
        <authorList>
            <person name="Zivanovic Y."/>
            <person name="Moreira D."/>
            <person name="Lopez-Garcia P."/>
        </authorList>
    </citation>
    <scope>NUCLEOTIDE SEQUENCE</scope>
    <source>
        <strain evidence="2">G9</strain>
    </source>
</reference>
<dbReference type="Pfam" id="PF07883">
    <property type="entry name" value="Cupin_2"/>
    <property type="match status" value="1"/>
</dbReference>
<reference evidence="2" key="1">
    <citation type="journal article" date="2022" name="Genome Biol. Evol.">
        <title>A New Gene Family Diagnostic for Intracellular Biomineralization of Amorphous Ca Carbonates by Cyanobacteria.</title>
        <authorList>
            <person name="Benzerara K."/>
            <person name="Duprat E."/>
            <person name="Bitard-Feildel T."/>
            <person name="Caumes G."/>
            <person name="Cassier-Chauvat C."/>
            <person name="Chauvat F."/>
            <person name="Dezi M."/>
            <person name="Diop S.I."/>
            <person name="Gaschignard G."/>
            <person name="Gorgen S."/>
            <person name="Gugger M."/>
            <person name="Lopez-Garcia P."/>
            <person name="Millet M."/>
            <person name="Skouri-Panet F."/>
            <person name="Moreira D."/>
            <person name="Callebaut I."/>
        </authorList>
    </citation>
    <scope>NUCLEOTIDE SEQUENCE</scope>
    <source>
        <strain evidence="2">G9</strain>
    </source>
</reference>
<dbReference type="InterPro" id="IPR014710">
    <property type="entry name" value="RmlC-like_jellyroll"/>
</dbReference>
<proteinExistence type="predicted"/>
<comment type="caution">
    <text evidence="2">The sequence shown here is derived from an EMBL/GenBank/DDBJ whole genome shotgun (WGS) entry which is preliminary data.</text>
</comment>
<dbReference type="InterPro" id="IPR017102">
    <property type="entry name" value="UCP037087"/>
</dbReference>
<gene>
    <name evidence="2" type="ORF">L3556_11080</name>
</gene>
<dbReference type="InterPro" id="IPR013096">
    <property type="entry name" value="Cupin_2"/>
</dbReference>
<dbReference type="PIRSF" id="PIRSF037087">
    <property type="entry name" value="UCP037087"/>
    <property type="match status" value="1"/>
</dbReference>
<dbReference type="PANTHER" id="PTHR40112:SF1">
    <property type="entry name" value="H2HPP ISOMERASE"/>
    <property type="match status" value="1"/>
</dbReference>
<dbReference type="RefSeq" id="WP_277867335.1">
    <property type="nucleotide sequence ID" value="NZ_JAKKUT010000002.1"/>
</dbReference>